<accession>A0A430F7W6</accession>
<evidence type="ECO:0000256" key="1">
    <source>
        <dbReference type="SAM" id="Coils"/>
    </source>
</evidence>
<gene>
    <name evidence="2" type="ORF">D2E22_1084</name>
</gene>
<proteinExistence type="predicted"/>
<dbReference type="Proteomes" id="UP000288052">
    <property type="component" value="Unassembled WGS sequence"/>
</dbReference>
<dbReference type="AlphaFoldDB" id="A0A430F7W6"/>
<sequence>MGNLEIDVNQVIDALCQQIADLSKRNAILQAQVQVLQRQQSEGDGDD</sequence>
<keyword evidence="1" id="KW-0175">Coiled coil</keyword>
<organism evidence="2 3">
    <name type="scientific">Bifidobacterium castoris</name>
    <dbReference type="NCBI Taxonomy" id="2306972"/>
    <lineage>
        <taxon>Bacteria</taxon>
        <taxon>Bacillati</taxon>
        <taxon>Actinomycetota</taxon>
        <taxon>Actinomycetes</taxon>
        <taxon>Bifidobacteriales</taxon>
        <taxon>Bifidobacteriaceae</taxon>
        <taxon>Bifidobacterium</taxon>
    </lineage>
</organism>
<evidence type="ECO:0000313" key="3">
    <source>
        <dbReference type="Proteomes" id="UP000288052"/>
    </source>
</evidence>
<dbReference type="EMBL" id="QXGI01000003">
    <property type="protein sequence ID" value="RSX48946.1"/>
    <property type="molecule type" value="Genomic_DNA"/>
</dbReference>
<keyword evidence="3" id="KW-1185">Reference proteome</keyword>
<name>A0A430F7W6_9BIFI</name>
<reference evidence="2 3" key="1">
    <citation type="submission" date="2018-09" db="EMBL/GenBank/DDBJ databases">
        <title>Characterization of the phylogenetic diversity of five novel species belonging to the genus Bifidobacterium.</title>
        <authorList>
            <person name="Lugli G.A."/>
            <person name="Duranti S."/>
            <person name="Milani C."/>
        </authorList>
    </citation>
    <scope>NUCLEOTIDE SEQUENCE [LARGE SCALE GENOMIC DNA]</scope>
    <source>
        <strain evidence="2 3">2020B</strain>
    </source>
</reference>
<dbReference type="RefSeq" id="WP_164518431.1">
    <property type="nucleotide sequence ID" value="NZ_QXGI01000003.1"/>
</dbReference>
<feature type="coiled-coil region" evidence="1">
    <location>
        <begin position="12"/>
        <end position="39"/>
    </location>
</feature>
<comment type="caution">
    <text evidence="2">The sequence shown here is derived from an EMBL/GenBank/DDBJ whole genome shotgun (WGS) entry which is preliminary data.</text>
</comment>
<protein>
    <submittedName>
        <fullName evidence="2">Uncharacterized protein</fullName>
    </submittedName>
</protein>
<evidence type="ECO:0000313" key="2">
    <source>
        <dbReference type="EMBL" id="RSX48946.1"/>
    </source>
</evidence>